<dbReference type="Proteomes" id="UP000528608">
    <property type="component" value="Unassembled WGS sequence"/>
</dbReference>
<accession>A0A7W8B8U9</accession>
<keyword evidence="1" id="KW-1133">Transmembrane helix</keyword>
<evidence type="ECO:0000313" key="3">
    <source>
        <dbReference type="Proteomes" id="UP000528608"/>
    </source>
</evidence>
<proteinExistence type="predicted"/>
<comment type="caution">
    <text evidence="2">The sequence shown here is derived from an EMBL/GenBank/DDBJ whole genome shotgun (WGS) entry which is preliminary data.</text>
</comment>
<keyword evidence="1" id="KW-0472">Membrane</keyword>
<organism evidence="2 3">
    <name type="scientific">Streptomyces eurocidicus</name>
    <name type="common">Streptoverticillium eurocidicus</name>
    <dbReference type="NCBI Taxonomy" id="66423"/>
    <lineage>
        <taxon>Bacteria</taxon>
        <taxon>Bacillati</taxon>
        <taxon>Actinomycetota</taxon>
        <taxon>Actinomycetes</taxon>
        <taxon>Kitasatosporales</taxon>
        <taxon>Streptomycetaceae</taxon>
        <taxon>Streptomyces</taxon>
    </lineage>
</organism>
<evidence type="ECO:0000256" key="1">
    <source>
        <dbReference type="SAM" id="Phobius"/>
    </source>
</evidence>
<name>A0A7W8B8U9_STREU</name>
<feature type="transmembrane region" description="Helical" evidence="1">
    <location>
        <begin position="23"/>
        <end position="45"/>
    </location>
</feature>
<keyword evidence="1" id="KW-0812">Transmembrane</keyword>
<sequence length="54" mass="5639">MAGLTAAPEVLPGIPFARGLQEVAGAGFLLYVSTAIALLSIKLWFRLHGAGDRT</sequence>
<dbReference type="EMBL" id="JACHJF010000004">
    <property type="protein sequence ID" value="MBB5118478.1"/>
    <property type="molecule type" value="Genomic_DNA"/>
</dbReference>
<gene>
    <name evidence="2" type="ORF">FHS36_001910</name>
</gene>
<protein>
    <submittedName>
        <fullName evidence="2">Uncharacterized protein</fullName>
    </submittedName>
</protein>
<dbReference type="RefSeq" id="WP_170127551.1">
    <property type="nucleotide sequence ID" value="NZ_JACHJF010000004.1"/>
</dbReference>
<evidence type="ECO:0000313" key="2">
    <source>
        <dbReference type="EMBL" id="MBB5118478.1"/>
    </source>
</evidence>
<reference evidence="2 3" key="1">
    <citation type="submission" date="2020-08" db="EMBL/GenBank/DDBJ databases">
        <title>Genomic Encyclopedia of Type Strains, Phase III (KMG-III): the genomes of soil and plant-associated and newly described type strains.</title>
        <authorList>
            <person name="Whitman W."/>
        </authorList>
    </citation>
    <scope>NUCLEOTIDE SEQUENCE [LARGE SCALE GENOMIC DNA]</scope>
    <source>
        <strain evidence="2 3">CECT 3259</strain>
    </source>
</reference>
<dbReference type="AlphaFoldDB" id="A0A7W8B8U9"/>